<dbReference type="SUPFAM" id="SSF52151">
    <property type="entry name" value="FabD/lysophospholipase-like"/>
    <property type="match status" value="1"/>
</dbReference>
<evidence type="ECO:0000256" key="2">
    <source>
        <dbReference type="ARBA" id="ARBA00004514"/>
    </source>
</evidence>
<dbReference type="Pfam" id="PF00168">
    <property type="entry name" value="C2"/>
    <property type="match status" value="1"/>
</dbReference>
<comment type="subcellular location">
    <subcellularLocation>
        <location evidence="2">Cytoplasm</location>
        <location evidence="2">Cytosol</location>
    </subcellularLocation>
    <subcellularLocation>
        <location evidence="1">Membrane</location>
        <topology evidence="1">Peripheral membrane protein</topology>
    </subcellularLocation>
</comment>
<accession>A0A4D9F6U4</accession>
<reference evidence="14 15" key="1">
    <citation type="submission" date="2019-04" db="EMBL/GenBank/DDBJ databases">
        <title>Draft genome of the big-headed turtle Platysternon megacephalum.</title>
        <authorList>
            <person name="Gong S."/>
        </authorList>
    </citation>
    <scope>NUCLEOTIDE SEQUENCE [LARGE SCALE GENOMIC DNA]</scope>
    <source>
        <strain evidence="14">DO16091913</strain>
        <tissue evidence="14">Muscle</tissue>
    </source>
</reference>
<dbReference type="PANTHER" id="PTHR10728:SF22">
    <property type="entry name" value="CYTOSOLIC PHOSPHOLIPASE A2 ZETA"/>
    <property type="match status" value="1"/>
</dbReference>
<feature type="domain" description="PLA2c" evidence="13">
    <location>
        <begin position="357"/>
        <end position="900"/>
    </location>
</feature>
<evidence type="ECO:0000256" key="10">
    <source>
        <dbReference type="PROSITE-ProRule" id="PRU00555"/>
    </source>
</evidence>
<evidence type="ECO:0000256" key="5">
    <source>
        <dbReference type="ARBA" id="ARBA00022723"/>
    </source>
</evidence>
<comment type="caution">
    <text evidence="14">The sequence shown here is derived from an EMBL/GenBank/DDBJ whole genome shotgun (WGS) entry which is preliminary data.</text>
</comment>
<keyword evidence="7 11" id="KW-0106">Calcium</keyword>
<dbReference type="PANTHER" id="PTHR10728">
    <property type="entry name" value="CYTOSOLIC PHOSPHOLIPASE A2"/>
    <property type="match status" value="1"/>
</dbReference>
<dbReference type="InterPro" id="IPR000008">
    <property type="entry name" value="C2_dom"/>
</dbReference>
<feature type="domain" description="C2" evidence="12">
    <location>
        <begin position="79"/>
        <end position="197"/>
    </location>
</feature>
<dbReference type="EC" id="3.1.1.4" evidence="3 11"/>
<evidence type="ECO:0000313" key="14">
    <source>
        <dbReference type="EMBL" id="TFK15152.1"/>
    </source>
</evidence>
<dbReference type="GO" id="GO:0046475">
    <property type="term" value="P:glycerophospholipid catabolic process"/>
    <property type="evidence" value="ECO:0007669"/>
    <property type="project" value="TreeGrafter"/>
</dbReference>
<evidence type="ECO:0000256" key="9">
    <source>
        <dbReference type="ARBA" id="ARBA00023098"/>
    </source>
</evidence>
<dbReference type="GO" id="GO:0032587">
    <property type="term" value="C:ruffle membrane"/>
    <property type="evidence" value="ECO:0007669"/>
    <property type="project" value="TreeGrafter"/>
</dbReference>
<keyword evidence="15" id="KW-1185">Reference proteome</keyword>
<proteinExistence type="predicted"/>
<dbReference type="InterPro" id="IPR035892">
    <property type="entry name" value="C2_domain_sf"/>
</dbReference>
<evidence type="ECO:0000259" key="12">
    <source>
        <dbReference type="PROSITE" id="PS50004"/>
    </source>
</evidence>
<dbReference type="InterPro" id="IPR040723">
    <property type="entry name" value="cPLA2_C2"/>
</dbReference>
<keyword evidence="9 10" id="KW-0443">Lipid metabolism</keyword>
<dbReference type="Gene3D" id="2.60.40.150">
    <property type="entry name" value="C2 domain"/>
    <property type="match status" value="1"/>
</dbReference>
<comment type="domain">
    <text evidence="11">The N-terminal C2 domain associates with lipid membranes upon calcium binding.</text>
</comment>
<dbReference type="GO" id="GO:0047498">
    <property type="term" value="F:calcium-dependent phospholipase A2 activity"/>
    <property type="evidence" value="ECO:0007669"/>
    <property type="project" value="TreeGrafter"/>
</dbReference>
<organism evidence="14 15">
    <name type="scientific">Platysternon megacephalum</name>
    <name type="common">big-headed turtle</name>
    <dbReference type="NCBI Taxonomy" id="55544"/>
    <lineage>
        <taxon>Eukaryota</taxon>
        <taxon>Metazoa</taxon>
        <taxon>Chordata</taxon>
        <taxon>Craniata</taxon>
        <taxon>Vertebrata</taxon>
        <taxon>Euteleostomi</taxon>
        <taxon>Archelosauria</taxon>
        <taxon>Testudinata</taxon>
        <taxon>Testudines</taxon>
        <taxon>Cryptodira</taxon>
        <taxon>Durocryptodira</taxon>
        <taxon>Testudinoidea</taxon>
        <taxon>Platysternidae</taxon>
        <taxon>Platysternon</taxon>
    </lineage>
</organism>
<dbReference type="Pfam" id="PF01735">
    <property type="entry name" value="PLA2_B"/>
    <property type="match status" value="1"/>
</dbReference>
<keyword evidence="4 11" id="KW-0963">Cytoplasm</keyword>
<dbReference type="FunFam" id="2.60.40.150:FF:000030">
    <property type="entry name" value="Phospholipase A2"/>
    <property type="match status" value="1"/>
</dbReference>
<gene>
    <name evidence="14" type="ORF">DR999_PMT01445</name>
</gene>
<comment type="catalytic activity">
    <reaction evidence="11">
        <text>a 1,2-diacyl-sn-glycero-3-phosphocholine + H2O = a 1-acyl-sn-glycero-3-phosphocholine + a fatty acid + H(+)</text>
        <dbReference type="Rhea" id="RHEA:15801"/>
        <dbReference type="ChEBI" id="CHEBI:15377"/>
        <dbReference type="ChEBI" id="CHEBI:15378"/>
        <dbReference type="ChEBI" id="CHEBI:28868"/>
        <dbReference type="ChEBI" id="CHEBI:57643"/>
        <dbReference type="ChEBI" id="CHEBI:58168"/>
        <dbReference type="EC" id="3.1.1.4"/>
    </reaction>
</comment>
<evidence type="ECO:0000256" key="8">
    <source>
        <dbReference type="ARBA" id="ARBA00022963"/>
    </source>
</evidence>
<dbReference type="InterPro" id="IPR002642">
    <property type="entry name" value="LysoPLipase_cat_dom"/>
</dbReference>
<dbReference type="SUPFAM" id="SSF49562">
    <property type="entry name" value="C2 domain (Calcium/lipid-binding domain, CaLB)"/>
    <property type="match status" value="1"/>
</dbReference>
<dbReference type="EMBL" id="QXTE01000006">
    <property type="protein sequence ID" value="TFK15152.1"/>
    <property type="molecule type" value="Genomic_DNA"/>
</dbReference>
<keyword evidence="5 11" id="KW-0479">Metal-binding</keyword>
<evidence type="ECO:0000256" key="6">
    <source>
        <dbReference type="ARBA" id="ARBA00022801"/>
    </source>
</evidence>
<dbReference type="SMART" id="SM00239">
    <property type="entry name" value="C2"/>
    <property type="match status" value="1"/>
</dbReference>
<dbReference type="GO" id="GO:0005544">
    <property type="term" value="F:calcium-dependent phospholipid binding"/>
    <property type="evidence" value="ECO:0007669"/>
    <property type="project" value="TreeGrafter"/>
</dbReference>
<evidence type="ECO:0000256" key="7">
    <source>
        <dbReference type="ARBA" id="ARBA00022837"/>
    </source>
</evidence>
<dbReference type="AlphaFoldDB" id="A0A4D9F6U4"/>
<protein>
    <recommendedName>
        <fullName evidence="3 11">Phospholipase A2</fullName>
        <ecNumber evidence="3 11">3.1.1.4</ecNumber>
    </recommendedName>
</protein>
<dbReference type="Proteomes" id="UP000297703">
    <property type="component" value="Unassembled WGS sequence"/>
</dbReference>
<keyword evidence="8 10" id="KW-0442">Lipid degradation</keyword>
<dbReference type="STRING" id="55544.A0A4D9F6U4"/>
<dbReference type="Gene3D" id="3.40.1090.10">
    <property type="entry name" value="Cytosolic phospholipase A2 catalytic domain"/>
    <property type="match status" value="1"/>
</dbReference>
<evidence type="ECO:0000259" key="13">
    <source>
        <dbReference type="PROSITE" id="PS51210"/>
    </source>
</evidence>
<name>A0A4D9F6U4_9SAUR</name>
<evidence type="ECO:0000256" key="3">
    <source>
        <dbReference type="ARBA" id="ARBA00013278"/>
    </source>
</evidence>
<dbReference type="GO" id="GO:0005509">
    <property type="term" value="F:calcium ion binding"/>
    <property type="evidence" value="ECO:0007669"/>
    <property type="project" value="TreeGrafter"/>
</dbReference>
<dbReference type="SMART" id="SM00022">
    <property type="entry name" value="PLAc"/>
    <property type="match status" value="1"/>
</dbReference>
<dbReference type="Pfam" id="PF18695">
    <property type="entry name" value="cPLA2_C2"/>
    <property type="match status" value="1"/>
</dbReference>
<dbReference type="GO" id="GO:0031982">
    <property type="term" value="C:vesicle"/>
    <property type="evidence" value="ECO:0007669"/>
    <property type="project" value="TreeGrafter"/>
</dbReference>
<dbReference type="InterPro" id="IPR016035">
    <property type="entry name" value="Acyl_Trfase/lysoPLipase"/>
</dbReference>
<keyword evidence="6 10" id="KW-0378">Hydrolase</keyword>
<evidence type="ECO:0000256" key="1">
    <source>
        <dbReference type="ARBA" id="ARBA00004170"/>
    </source>
</evidence>
<dbReference type="PROSITE" id="PS51210">
    <property type="entry name" value="PLA2C"/>
    <property type="match status" value="1"/>
</dbReference>
<dbReference type="PROSITE" id="PS50004">
    <property type="entry name" value="C2"/>
    <property type="match status" value="1"/>
</dbReference>
<evidence type="ECO:0000313" key="15">
    <source>
        <dbReference type="Proteomes" id="UP000297703"/>
    </source>
</evidence>
<sequence>MGAALCACFQGKDIRVTAALRREQNQLVNSEQPSGFKHVHSLFTSGLGGAWTQSLMFRAVLLSRVSTRMLPLLAAVLFKKKDTEFSDRQHEKHPYYNLTVKVLRARNIHGTDLLSKADCYVALDLPTASPVTSRTQVVYNSSDPEWNETFEYRIHSSVKNILEFTFYDKGIVLRSHAASIHFDVGNITPGQTLNHTFVLNPQVRNQNSFILSLHFHSTAPHTEAITNGVLVVSRRCVFTCHTGGLLFGVGCAIGENCQVKLSVPGAFENRSSTFCSADSEERRKIPFLFHVDREISPEMHLELLQTTTVLEEGWSEDLKMHTARLGTGTIPLATLPLGQEVEISIPLGKVIVSLSMHSSSQDLDVRISFDLCRGEREFLDMRKKIASHALKKTLGLPEEPKKDEIPVVAVVGSGGGMRAMTAFYGNLSGLQQLDLLDILMYMCGVSGSTWCLSKLYKDPHWSHNDLQDAISVARKLVTSSKVGAFSAERLAYYFQQLVLLEKEGRKVTLTDLWGLIIEYFLQQKHDPSKLSDQQSAVRWGQNPFPIYAAVNVKPNVSSHEFTEWCEFTPYEFGTHKYGAFIRIEDFGSEFFNGLLLGKRLEPRICFLQGIWASAFAANLDEIWEEVISSKVGFLESLKDAIKAIDEARGRQTLDPLQLERRMVMPGGAFSHLFQDLFKSRFSAGENINFMRGLYLHRDYVNAKEFVAWKGTHQDAFPNQLTPMEHSLYLIDGVFSINSPFPLVLQPERDVDVILSFNYSWEAPFEVLHQAQKYCEEREIPFPHIVVSETDKQKPKECYMFVDDHNPKVPIVLHFPLVNNTFQKYKAPGVERETEDEKSFGNFPVEGEKSPYHSMNFTYQPNEFDRLLELSCYNIMNNKEAILKALALGMKRRVLKNAKRK</sequence>
<reference evidence="14 15" key="2">
    <citation type="submission" date="2019-04" db="EMBL/GenBank/DDBJ databases">
        <title>The genome sequence of big-headed turtle.</title>
        <authorList>
            <person name="Gong S."/>
        </authorList>
    </citation>
    <scope>NUCLEOTIDE SEQUENCE [LARGE SCALE GENOMIC DNA]</scope>
    <source>
        <strain evidence="14">DO16091913</strain>
        <tissue evidence="14">Muscle</tissue>
    </source>
</reference>
<dbReference type="OrthoDB" id="419768at2759"/>
<evidence type="ECO:0000256" key="4">
    <source>
        <dbReference type="ARBA" id="ARBA00022490"/>
    </source>
</evidence>
<dbReference type="GO" id="GO:0005829">
    <property type="term" value="C:cytosol"/>
    <property type="evidence" value="ECO:0007669"/>
    <property type="project" value="UniProtKB-SubCell"/>
</dbReference>
<evidence type="ECO:0000256" key="11">
    <source>
        <dbReference type="RuleBase" id="RU362102"/>
    </source>
</evidence>